<keyword evidence="2" id="KW-1185">Reference proteome</keyword>
<comment type="caution">
    <text evidence="1">The sequence shown here is derived from an EMBL/GenBank/DDBJ whole genome shotgun (WGS) entry which is preliminary data.</text>
</comment>
<dbReference type="Proteomes" id="UP001597178">
    <property type="component" value="Unassembled WGS sequence"/>
</dbReference>
<protein>
    <submittedName>
        <fullName evidence="1">Uncharacterized protein</fullName>
    </submittedName>
</protein>
<proteinExistence type="predicted"/>
<dbReference type="EMBL" id="JBHTNH010000057">
    <property type="protein sequence ID" value="MFD1363404.1"/>
    <property type="molecule type" value="Genomic_DNA"/>
</dbReference>
<sequence length="45" mass="4928">MLQGGQPFTIDTDGDQNEVITPANAFMKLVGEVKYLQEEVVSTRG</sequence>
<reference evidence="2" key="1">
    <citation type="journal article" date="2019" name="Int. J. Syst. Evol. Microbiol.">
        <title>The Global Catalogue of Microorganisms (GCM) 10K type strain sequencing project: providing services to taxonomists for standard genome sequencing and annotation.</title>
        <authorList>
            <consortium name="The Broad Institute Genomics Platform"/>
            <consortium name="The Broad Institute Genome Sequencing Center for Infectious Disease"/>
            <person name="Wu L."/>
            <person name="Ma J."/>
        </authorList>
    </citation>
    <scope>NUCLEOTIDE SEQUENCE [LARGE SCALE GENOMIC DNA]</scope>
    <source>
        <strain evidence="2">CCUG 54822</strain>
    </source>
</reference>
<evidence type="ECO:0000313" key="1">
    <source>
        <dbReference type="EMBL" id="MFD1363404.1"/>
    </source>
</evidence>
<organism evidence="1 2">
    <name type="scientific">Lentibacillus salinarum</name>
    <dbReference type="NCBI Taxonomy" id="446820"/>
    <lineage>
        <taxon>Bacteria</taxon>
        <taxon>Bacillati</taxon>
        <taxon>Bacillota</taxon>
        <taxon>Bacilli</taxon>
        <taxon>Bacillales</taxon>
        <taxon>Bacillaceae</taxon>
        <taxon>Lentibacillus</taxon>
    </lineage>
</organism>
<gene>
    <name evidence="1" type="ORF">ACFQ4A_17500</name>
</gene>
<evidence type="ECO:0000313" key="2">
    <source>
        <dbReference type="Proteomes" id="UP001597178"/>
    </source>
</evidence>
<accession>A0ABW3ZYU2</accession>
<name>A0ABW3ZYU2_9BACI</name>